<dbReference type="PANTHER" id="PTHR34107">
    <property type="entry name" value="SLL0198 PROTEIN-RELATED"/>
    <property type="match status" value="1"/>
</dbReference>
<dbReference type="InterPro" id="IPR012296">
    <property type="entry name" value="Nuclease_put_TT1808"/>
</dbReference>
<sequence length="203" mass="22908">MTQAIAPPLSFLDFLETTPDDGNRYELVNGERVQLMATRAHDDVADFIYDAFRDQVERDRLNYKVSRFASVKTRRDDGLVQGRTPDVSVIDKDVWAADPKAYAALEEPIQLAVEVSSTNWRDDYLYKLAEYEALGILEYWIVDYLAVGAIRYIGSPKTPTVSVYTLINGEYQLQQFRGGDLIFSMTFPELAVTAADIFEAAGL</sequence>
<feature type="domain" description="Putative restriction endonuclease" evidence="1">
    <location>
        <begin position="14"/>
        <end position="193"/>
    </location>
</feature>
<evidence type="ECO:0000259" key="1">
    <source>
        <dbReference type="Pfam" id="PF05685"/>
    </source>
</evidence>
<dbReference type="Gene3D" id="3.90.1570.10">
    <property type="entry name" value="tt1808, chain A"/>
    <property type="match status" value="1"/>
</dbReference>
<dbReference type="SUPFAM" id="SSF52980">
    <property type="entry name" value="Restriction endonuclease-like"/>
    <property type="match status" value="1"/>
</dbReference>
<dbReference type="AlphaFoldDB" id="A0A1U7IY72"/>
<dbReference type="Pfam" id="PF05685">
    <property type="entry name" value="Uma2"/>
    <property type="match status" value="1"/>
</dbReference>
<name>A0A1U7IY72_9CYAN</name>
<dbReference type="EMBL" id="MRCG01000033">
    <property type="protein sequence ID" value="OKH43447.1"/>
    <property type="molecule type" value="Genomic_DNA"/>
</dbReference>
<keyword evidence="3" id="KW-1185">Reference proteome</keyword>
<dbReference type="CDD" id="cd06260">
    <property type="entry name" value="DUF820-like"/>
    <property type="match status" value="1"/>
</dbReference>
<evidence type="ECO:0000313" key="3">
    <source>
        <dbReference type="Proteomes" id="UP000185557"/>
    </source>
</evidence>
<proteinExistence type="predicted"/>
<dbReference type="PANTHER" id="PTHR34107:SF2">
    <property type="entry name" value="SLL0888 PROTEIN"/>
    <property type="match status" value="1"/>
</dbReference>
<accession>A0A1U7IY72</accession>
<dbReference type="STRING" id="549789.NIES30_24875"/>
<dbReference type="OrthoDB" id="428427at2"/>
<comment type="caution">
    <text evidence="2">The sequence shown here is derived from an EMBL/GenBank/DDBJ whole genome shotgun (WGS) entry which is preliminary data.</text>
</comment>
<organism evidence="2 3">
    <name type="scientific">Phormidium tenue NIES-30</name>
    <dbReference type="NCBI Taxonomy" id="549789"/>
    <lineage>
        <taxon>Bacteria</taxon>
        <taxon>Bacillati</taxon>
        <taxon>Cyanobacteriota</taxon>
        <taxon>Cyanophyceae</taxon>
        <taxon>Oscillatoriophycideae</taxon>
        <taxon>Oscillatoriales</taxon>
        <taxon>Oscillatoriaceae</taxon>
        <taxon>Phormidium</taxon>
    </lineage>
</organism>
<dbReference type="InterPro" id="IPR011335">
    <property type="entry name" value="Restrct_endonuc-II-like"/>
</dbReference>
<evidence type="ECO:0000313" key="2">
    <source>
        <dbReference type="EMBL" id="OKH43447.1"/>
    </source>
</evidence>
<dbReference type="InterPro" id="IPR008538">
    <property type="entry name" value="Uma2"/>
</dbReference>
<dbReference type="Proteomes" id="UP000185557">
    <property type="component" value="Unassembled WGS sequence"/>
</dbReference>
<dbReference type="RefSeq" id="WP_073611152.1">
    <property type="nucleotide sequence ID" value="NZ_MRCG01000033.1"/>
</dbReference>
<gene>
    <name evidence="2" type="ORF">NIES30_24875</name>
</gene>
<reference evidence="2 3" key="1">
    <citation type="submission" date="2016-11" db="EMBL/GenBank/DDBJ databases">
        <title>Draft Genome Sequences of Nine Cyanobacterial Strains from Diverse Habitats.</title>
        <authorList>
            <person name="Zhu T."/>
            <person name="Hou S."/>
            <person name="Lu X."/>
            <person name="Hess W.R."/>
        </authorList>
    </citation>
    <scope>NUCLEOTIDE SEQUENCE [LARGE SCALE GENOMIC DNA]</scope>
    <source>
        <strain evidence="2 3">NIES-30</strain>
    </source>
</reference>
<protein>
    <recommendedName>
        <fullName evidence="1">Putative restriction endonuclease domain-containing protein</fullName>
    </recommendedName>
</protein>